<evidence type="ECO:0000256" key="1">
    <source>
        <dbReference type="ARBA" id="ARBA00004123"/>
    </source>
</evidence>
<comment type="subcellular location">
    <subcellularLocation>
        <location evidence="1 9">Nucleus</location>
    </subcellularLocation>
</comment>
<keyword evidence="11" id="KW-1185">Reference proteome</keyword>
<evidence type="ECO:0000256" key="4">
    <source>
        <dbReference type="ARBA" id="ARBA00023015"/>
    </source>
</evidence>
<evidence type="ECO:0000313" key="11">
    <source>
        <dbReference type="Proteomes" id="UP000094565"/>
    </source>
</evidence>
<name>A0A1B2JHF1_PICPA</name>
<keyword evidence="5 9" id="KW-0010">Activator</keyword>
<dbReference type="GO" id="GO:0016592">
    <property type="term" value="C:mediator complex"/>
    <property type="evidence" value="ECO:0007669"/>
    <property type="project" value="InterPro"/>
</dbReference>
<comment type="subunit">
    <text evidence="9">Component of the Mediator complex.</text>
</comment>
<dbReference type="Pfam" id="PF08689">
    <property type="entry name" value="Med5"/>
    <property type="match status" value="1"/>
</dbReference>
<dbReference type="OrthoDB" id="5322661at2759"/>
<evidence type="ECO:0000256" key="8">
    <source>
        <dbReference type="ARBA" id="ARBA00031256"/>
    </source>
</evidence>
<evidence type="ECO:0000256" key="2">
    <source>
        <dbReference type="ARBA" id="ARBA00008782"/>
    </source>
</evidence>
<dbReference type="Proteomes" id="UP000094565">
    <property type="component" value="Chromosome 4"/>
</dbReference>
<evidence type="ECO:0000256" key="6">
    <source>
        <dbReference type="ARBA" id="ARBA00023163"/>
    </source>
</evidence>
<evidence type="ECO:0000256" key="9">
    <source>
        <dbReference type="RuleBase" id="RU364142"/>
    </source>
</evidence>
<dbReference type="EMBL" id="CP014587">
    <property type="protein sequence ID" value="ANZ77422.1"/>
    <property type="molecule type" value="Genomic_DNA"/>
</dbReference>
<dbReference type="GO" id="GO:0006357">
    <property type="term" value="P:regulation of transcription by RNA polymerase II"/>
    <property type="evidence" value="ECO:0007669"/>
    <property type="project" value="InterPro"/>
</dbReference>
<evidence type="ECO:0000256" key="7">
    <source>
        <dbReference type="ARBA" id="ARBA00023242"/>
    </source>
</evidence>
<dbReference type="PANTHER" id="PTHR35784:SF1">
    <property type="entry name" value="MEDIATOR OF RNA POLYMERASE II TRANSCRIPTION SUBUNIT 5"/>
    <property type="match status" value="1"/>
</dbReference>
<evidence type="ECO:0000256" key="5">
    <source>
        <dbReference type="ARBA" id="ARBA00023159"/>
    </source>
</evidence>
<organism evidence="10 11">
    <name type="scientific">Komagataella pastoris</name>
    <name type="common">Yeast</name>
    <name type="synonym">Pichia pastoris</name>
    <dbReference type="NCBI Taxonomy" id="4922"/>
    <lineage>
        <taxon>Eukaryota</taxon>
        <taxon>Fungi</taxon>
        <taxon>Dikarya</taxon>
        <taxon>Ascomycota</taxon>
        <taxon>Saccharomycotina</taxon>
        <taxon>Pichiomycetes</taxon>
        <taxon>Pichiales</taxon>
        <taxon>Pichiaceae</taxon>
        <taxon>Komagataella</taxon>
    </lineage>
</organism>
<dbReference type="InterPro" id="IPR014801">
    <property type="entry name" value="Mediator_Med5_fun"/>
</dbReference>
<accession>A0A1B2JHF1</accession>
<proteinExistence type="inferred from homology"/>
<comment type="similarity">
    <text evidence="2 9">Belongs to the Mediator complex subunit 5 family.</text>
</comment>
<protein>
    <recommendedName>
        <fullName evidence="3 9">Mediator of RNA polymerase II transcription subunit 5</fullName>
    </recommendedName>
    <alternativeName>
        <fullName evidence="8 9">Mediator complex subunit 5</fullName>
    </alternativeName>
</protein>
<evidence type="ECO:0000256" key="3">
    <source>
        <dbReference type="ARBA" id="ARBA00020628"/>
    </source>
</evidence>
<keyword evidence="6 9" id="KW-0804">Transcription</keyword>
<reference evidence="10 11" key="1">
    <citation type="submission" date="2016-02" db="EMBL/GenBank/DDBJ databases">
        <title>Comparative genomic and transcriptomic foundation for Pichia pastoris.</title>
        <authorList>
            <person name="Love K.R."/>
            <person name="Shah K.A."/>
            <person name="Whittaker C.A."/>
            <person name="Wu J."/>
            <person name="Bartlett M.C."/>
            <person name="Ma D."/>
            <person name="Leeson R.L."/>
            <person name="Priest M."/>
            <person name="Young S.K."/>
            <person name="Love J.C."/>
        </authorList>
    </citation>
    <scope>NUCLEOTIDE SEQUENCE [LARGE SCALE GENOMIC DNA]</scope>
    <source>
        <strain evidence="10 11">ATCC 28485</strain>
    </source>
</reference>
<dbReference type="GO" id="GO:0003712">
    <property type="term" value="F:transcription coregulator activity"/>
    <property type="evidence" value="ECO:0007669"/>
    <property type="project" value="InterPro"/>
</dbReference>
<keyword evidence="4 9" id="KW-0805">Transcription regulation</keyword>
<gene>
    <name evidence="9" type="primary">MED5</name>
    <name evidence="10" type="ORF">ATY40_BA7504448</name>
</gene>
<evidence type="ECO:0000313" key="10">
    <source>
        <dbReference type="EMBL" id="ANZ77422.1"/>
    </source>
</evidence>
<sequence>MDKISLGTVVQVCVARRSNPQLFNSLFKQLVHDVDSYGEVAETEVVNNLLNRIDQNDNSSDLKLNYLVELLVEGDNINNQNGETENDSDIGLITMPKLFAKYLPLLRLNDQYIVVNKISKSINKGKFKNFYQHEYWRKVLGALNVYSKYLGGIRDNHFVVIRVYNSFLNLIDNLIDKFDNDGDKKHFEIVKDVLDSIQDRSSERQGFEIIRNQVRAITKRFTAKFSGRKEIKKTRVNTLRMVRLKKLMWLDSQVVTNYICLKSLDQMIQFLNGFTKVLNVSESDLRNVKVSSSILYELLSGCFESIDMLTPDKETEKLAHDVWYHFIVVKVPLLVQKVFQFNQETLWTIINSFETTSVLVKDHFLVSCAAMDLIKAEKLSSSQLEILNDKHSLSFILETLSNTNPEFVSVEECEILVNLEKSFPLYEHHRNYECKLLFLNEFGMLLEKFISSNDTSRLNRLLISCLGNEHMMESFLLYHSPYDVLRKLVTYASKWNIDSLAFNSNNTNPNDGNTTNANYANNIMDDDDNLQYYYFEFNILLLAMTYIYQHFNLKMNHVVPSIKAAGRPDTVSFVLKFISSLQPNYAKVPYDDDLINEWVDCLFLRNPPSGQTETGISDNLIKRTSIARMLRICPQILKESITCVHYKLINFDDHINNALELIVQPFLILTMLPFLASSKEIQIRLSRLEHTKDHGLLKDTYQTFLKILSFLIDEKNSNDGNEGKIMHKVIFGIVAHDVYQMIAFIHDKVEFQEDEIIQEFMERHRQVKTPESNFATNKGTPFEIVDQNLSQLITWSQNKDAQAGGFSFHQCTNRVINSAFEEKLNYPETSNITQMKKELLELVNEFVVGR</sequence>
<dbReference type="PANTHER" id="PTHR35784">
    <property type="entry name" value="MEDIATOR OF RNA POLYMERASE II TRANSCRIPTION SUBUNIT 5"/>
    <property type="match status" value="1"/>
</dbReference>
<dbReference type="AlphaFoldDB" id="A0A1B2JHF1"/>
<comment type="function">
    <text evidence="9">Component of the Mediator complex, a coactivator involved in the regulated transcription of nearly all RNA polymerase II-dependent genes. Mediator functions as a bridge to convey information from gene-specific regulatory proteins to the basal RNA polymerase II transcription machinery. Mediator is recruited to promoters by direct interactions with regulatory proteins and serves as a scaffold for the assembly of a functional preinitiation complex with RNA polymerase II and the general transcription factors.</text>
</comment>
<keyword evidence="7 9" id="KW-0539">Nucleus</keyword>